<dbReference type="HOGENOM" id="CLU_2059569_0_0_4"/>
<dbReference type="OrthoDB" id="8562123at2"/>
<dbReference type="Proteomes" id="UP000002186">
    <property type="component" value="Chromosome"/>
</dbReference>
<evidence type="ECO:0000313" key="4">
    <source>
        <dbReference type="Proteomes" id="UP000002186"/>
    </source>
</evidence>
<dbReference type="STRING" id="85643.Tmz1t_0656"/>
<reference evidence="4" key="1">
    <citation type="submission" date="2009-05" db="EMBL/GenBank/DDBJ databases">
        <title>Complete sequence of chromosome of Thauera sp. MZ1T.</title>
        <authorList>
            <consortium name="US DOE Joint Genome Institute"/>
            <person name="Lucas S."/>
            <person name="Copeland A."/>
            <person name="Lapidus A."/>
            <person name="Glavina del Rio T."/>
            <person name="Dalin E."/>
            <person name="Tice H."/>
            <person name="Bruce D."/>
            <person name="Goodwin L."/>
            <person name="Pitluck S."/>
            <person name="Sims D."/>
            <person name="Brettin T."/>
            <person name="Detter J.C."/>
            <person name="Han C."/>
            <person name="Larimer F."/>
            <person name="Land M."/>
            <person name="Hauser L."/>
            <person name="Kyrpides N."/>
            <person name="Mikhailova N."/>
            <person name="Sayler G.S."/>
        </authorList>
    </citation>
    <scope>NUCLEOTIDE SEQUENCE [LARGE SCALE GENOMIC DNA]</scope>
    <source>
        <strain evidence="4">MZ1T</strain>
    </source>
</reference>
<accession>A0A5C7SJM6</accession>
<organism evidence="2 4">
    <name type="scientific">Thauera aminoaromatica</name>
    <dbReference type="NCBI Taxonomy" id="164330"/>
    <lineage>
        <taxon>Bacteria</taxon>
        <taxon>Pseudomonadati</taxon>
        <taxon>Pseudomonadota</taxon>
        <taxon>Betaproteobacteria</taxon>
        <taxon>Rhodocyclales</taxon>
        <taxon>Zoogloeaceae</taxon>
        <taxon>Thauera</taxon>
    </lineage>
</organism>
<evidence type="ECO:0000313" key="5">
    <source>
        <dbReference type="Proteomes" id="UP000321192"/>
    </source>
</evidence>
<evidence type="ECO:0000313" key="2">
    <source>
        <dbReference type="EMBL" id="ACK53428.1"/>
    </source>
</evidence>
<reference evidence="2 4" key="2">
    <citation type="journal article" date="2012" name="Stand. Genomic Sci.">
        <title>Complete genome sequence of Thauera aminoaromatica strain MZ1T.</title>
        <authorList>
            <person name="Jiang K."/>
            <person name="Sanseverino J."/>
            <person name="Chauhan A."/>
            <person name="Lucas S."/>
            <person name="Copeland A."/>
            <person name="Lapidus A."/>
            <person name="Del Rio T.G."/>
            <person name="Dalin E."/>
            <person name="Tice H."/>
            <person name="Bruce D."/>
            <person name="Goodwin L."/>
            <person name="Pitluck S."/>
            <person name="Sims D."/>
            <person name="Brettin T."/>
            <person name="Detter J.C."/>
            <person name="Han C."/>
            <person name="Chang Y.J."/>
            <person name="Larimer F."/>
            <person name="Land M."/>
            <person name="Hauser L."/>
            <person name="Kyrpides N.C."/>
            <person name="Mikhailova N."/>
            <person name="Moser S."/>
            <person name="Jegier P."/>
            <person name="Close D."/>
            <person name="Debruyn J.M."/>
            <person name="Wang Y."/>
            <person name="Layton A.C."/>
            <person name="Allen M.S."/>
            <person name="Sayler G.S."/>
        </authorList>
    </citation>
    <scope>NUCLEOTIDE SEQUENCE [LARGE SCALE GENOMIC DNA]</scope>
    <source>
        <strain evidence="2 4">MZ1T</strain>
    </source>
</reference>
<dbReference type="Pfam" id="PF20126">
    <property type="entry name" value="TumE"/>
    <property type="match status" value="1"/>
</dbReference>
<dbReference type="EMBL" id="CP001281">
    <property type="protein sequence ID" value="ACK53428.1"/>
    <property type="molecule type" value="Genomic_DNA"/>
</dbReference>
<reference evidence="3 5" key="3">
    <citation type="submission" date="2018-09" db="EMBL/GenBank/DDBJ databases">
        <title>Metagenome Assembled Genomes from an Advanced Water Purification Facility.</title>
        <authorList>
            <person name="Stamps B.W."/>
            <person name="Spear J.R."/>
        </authorList>
    </citation>
    <scope>NUCLEOTIDE SEQUENCE [LARGE SCALE GENOMIC DNA]</scope>
    <source>
        <strain evidence="3">Bin_27_1</strain>
    </source>
</reference>
<dbReference type="Proteomes" id="UP000321192">
    <property type="component" value="Unassembled WGS sequence"/>
</dbReference>
<proteinExistence type="predicted"/>
<protein>
    <submittedName>
        <fullName evidence="2">Uncharacterized protein</fullName>
    </submittedName>
</protein>
<dbReference type="KEGG" id="tmz:Tmz1t_0656"/>
<evidence type="ECO:0000313" key="3">
    <source>
        <dbReference type="EMBL" id="TXH83994.1"/>
    </source>
</evidence>
<accession>C4ZN16</accession>
<dbReference type="EMBL" id="SSFD01000192">
    <property type="protein sequence ID" value="TXH83994.1"/>
    <property type="molecule type" value="Genomic_DNA"/>
</dbReference>
<gene>
    <name evidence="2" type="ordered locus">Tmz1t_0656</name>
    <name evidence="3" type="ORF">E6Q80_12450</name>
</gene>
<feature type="region of interest" description="Disordered" evidence="1">
    <location>
        <begin position="77"/>
        <end position="103"/>
    </location>
</feature>
<dbReference type="InterPro" id="IPR045397">
    <property type="entry name" value="TumE-like"/>
</dbReference>
<dbReference type="AlphaFoldDB" id="C4ZN16"/>
<sequence>MSLHTELLDYVERAHEGALLAPARLSQDALNLVLRNGVVLTVRYAAPDAYSLRWRTSADIDGVELGIDTAPVHPQLETTPNHLHRADGSVAADPLTDPRRSPQENLARVIDVLGRDPQLADFGT</sequence>
<evidence type="ECO:0000256" key="1">
    <source>
        <dbReference type="SAM" id="MobiDB-lite"/>
    </source>
</evidence>
<name>C4ZN16_THASP</name>
<dbReference type="eggNOG" id="ENOG50337BE">
    <property type="taxonomic scope" value="Bacteria"/>
</dbReference>
<dbReference type="RefSeq" id="WP_004305210.1">
    <property type="nucleotide sequence ID" value="NC_011662.2"/>
</dbReference>
<keyword evidence="4" id="KW-1185">Reference proteome</keyword>